<feature type="region of interest" description="Disordered" evidence="1">
    <location>
        <begin position="1"/>
        <end position="30"/>
    </location>
</feature>
<comment type="caution">
    <text evidence="2">The sequence shown here is derived from an EMBL/GenBank/DDBJ whole genome shotgun (WGS) entry which is preliminary data.</text>
</comment>
<dbReference type="EMBL" id="CAKLCB010000375">
    <property type="protein sequence ID" value="CAH0521127.1"/>
    <property type="molecule type" value="Genomic_DNA"/>
</dbReference>
<organism evidence="2 5">
    <name type="scientific">Peronospora belbahrii</name>
    <dbReference type="NCBI Taxonomy" id="622444"/>
    <lineage>
        <taxon>Eukaryota</taxon>
        <taxon>Sar</taxon>
        <taxon>Stramenopiles</taxon>
        <taxon>Oomycota</taxon>
        <taxon>Peronosporomycetes</taxon>
        <taxon>Peronosporales</taxon>
        <taxon>Peronosporaceae</taxon>
        <taxon>Peronospora</taxon>
    </lineage>
</organism>
<evidence type="ECO:0000256" key="1">
    <source>
        <dbReference type="SAM" id="MobiDB-lite"/>
    </source>
</evidence>
<proteinExistence type="predicted"/>
<accession>A0AAU9KZE4</accession>
<reference evidence="2 4" key="1">
    <citation type="submission" date="2021-11" db="EMBL/GenBank/DDBJ databases">
        <authorList>
            <person name="Islam A."/>
            <person name="Islam S."/>
            <person name="Flora M.S."/>
            <person name="Rahman M."/>
            <person name="Ziaur R.M."/>
            <person name="Epstein J.H."/>
            <person name="Hassan M."/>
            <person name="Klassen M."/>
            <person name="Woodard K."/>
            <person name="Webb A."/>
            <person name="Webby R.J."/>
            <person name="El Zowalaty M.E."/>
        </authorList>
    </citation>
    <scope>NUCLEOTIDE SEQUENCE</scope>
    <source>
        <strain evidence="3">Pbs1</strain>
        <strain evidence="2">Pbs3</strain>
    </source>
</reference>
<dbReference type="Proteomes" id="UP001158986">
    <property type="component" value="Unassembled WGS sequence"/>
</dbReference>
<name>A0AAU9KZE4_9STRA</name>
<keyword evidence="4" id="KW-1185">Reference proteome</keyword>
<evidence type="ECO:0000313" key="3">
    <source>
        <dbReference type="EMBL" id="CAH0521127.1"/>
    </source>
</evidence>
<feature type="region of interest" description="Disordered" evidence="1">
    <location>
        <begin position="144"/>
        <end position="199"/>
    </location>
</feature>
<evidence type="ECO:0000313" key="4">
    <source>
        <dbReference type="Proteomes" id="UP001158986"/>
    </source>
</evidence>
<evidence type="ECO:0000313" key="2">
    <source>
        <dbReference type="EMBL" id="CAH0479931.1"/>
    </source>
</evidence>
<protein>
    <submittedName>
        <fullName evidence="2">Uncharacterized protein</fullName>
    </submittedName>
</protein>
<dbReference type="Proteomes" id="UP001160483">
    <property type="component" value="Unassembled WGS sequence"/>
</dbReference>
<dbReference type="AlphaFoldDB" id="A0AAU9KZE4"/>
<gene>
    <name evidence="3" type="ORF">PBS001_LOCUS7587</name>
    <name evidence="2" type="ORF">PBS003_LOCUS6562</name>
</gene>
<feature type="compositionally biased region" description="Basic and acidic residues" evidence="1">
    <location>
        <begin position="152"/>
        <end position="161"/>
    </location>
</feature>
<feature type="compositionally biased region" description="Basic and acidic residues" evidence="1">
    <location>
        <begin position="170"/>
        <end position="181"/>
    </location>
</feature>
<dbReference type="EMBL" id="CAKKTJ010000321">
    <property type="protein sequence ID" value="CAH0479931.1"/>
    <property type="molecule type" value="Genomic_DNA"/>
</dbReference>
<evidence type="ECO:0000313" key="5">
    <source>
        <dbReference type="Proteomes" id="UP001160483"/>
    </source>
</evidence>
<sequence>MPEPNFVQVESMPDLVLGPPAETIEEDSPPQRIPAVVQFASSCPGDIGFLRNNPTRSSWTPTLEPHPAEHDVFDLSKSPALAVMSALRERMPLGEFHGNEGIATLQVGTGSLRSRTQPSRHYYASDESASYTVSAELLERLSITSEEEGESIENRDERYRMPEYNSQMSTDERRRSERRESCGNVSDTGDTGIFEFDDQ</sequence>